<keyword evidence="3" id="KW-1185">Reference proteome</keyword>
<evidence type="ECO:0000313" key="3">
    <source>
        <dbReference type="Proteomes" id="UP000516160"/>
    </source>
</evidence>
<accession>A0A7G9W7R6</accession>
<protein>
    <submittedName>
        <fullName evidence="2">DUF4491 family protein</fullName>
    </submittedName>
</protein>
<feature type="transmembrane region" description="Helical" evidence="1">
    <location>
        <begin position="6"/>
        <end position="23"/>
    </location>
</feature>
<dbReference type="Proteomes" id="UP000516160">
    <property type="component" value="Chromosome"/>
</dbReference>
<keyword evidence="1" id="KW-1133">Transmembrane helix</keyword>
<dbReference type="InterPro" id="IPR027890">
    <property type="entry name" value="DUF4491"/>
</dbReference>
<keyword evidence="1" id="KW-0472">Membrane</keyword>
<organism evidence="2 3">
    <name type="scientific">Alkalicella caledoniensis</name>
    <dbReference type="NCBI Taxonomy" id="2731377"/>
    <lineage>
        <taxon>Bacteria</taxon>
        <taxon>Bacillati</taxon>
        <taxon>Bacillota</taxon>
        <taxon>Clostridia</taxon>
        <taxon>Eubacteriales</taxon>
        <taxon>Proteinivoracaceae</taxon>
        <taxon>Alkalicella</taxon>
    </lineage>
</organism>
<sequence>MNFQGLIIGIAVFLVIGVFHPIVIKGEYYFGKQIWPVFLITGLALIVLSLFIDHNTISAIAGVTGFSCLWSIHEIFEQEERVKRGWFPKNPNRSNKNS</sequence>
<evidence type="ECO:0000313" key="2">
    <source>
        <dbReference type="EMBL" id="QNO14728.1"/>
    </source>
</evidence>
<dbReference type="KEGG" id="acae:HYG86_07975"/>
<keyword evidence="1" id="KW-0812">Transmembrane</keyword>
<reference evidence="2 3" key="1">
    <citation type="submission" date="2020-07" db="EMBL/GenBank/DDBJ databases">
        <title>Alkalicella. sp. LB2 genome.</title>
        <authorList>
            <person name="Postec A."/>
            <person name="Quemeneur M."/>
        </authorList>
    </citation>
    <scope>NUCLEOTIDE SEQUENCE [LARGE SCALE GENOMIC DNA]</scope>
    <source>
        <strain evidence="2 3">LB2</strain>
    </source>
</reference>
<gene>
    <name evidence="2" type="ORF">HYG86_07975</name>
</gene>
<dbReference type="EMBL" id="CP058559">
    <property type="protein sequence ID" value="QNO14728.1"/>
    <property type="molecule type" value="Genomic_DNA"/>
</dbReference>
<proteinExistence type="predicted"/>
<name>A0A7G9W7R6_ALKCA</name>
<evidence type="ECO:0000256" key="1">
    <source>
        <dbReference type="SAM" id="Phobius"/>
    </source>
</evidence>
<dbReference type="AlphaFoldDB" id="A0A7G9W7R6"/>
<dbReference type="Pfam" id="PF14898">
    <property type="entry name" value="DUF4491"/>
    <property type="match status" value="1"/>
</dbReference>
<feature type="transmembrane region" description="Helical" evidence="1">
    <location>
        <begin position="35"/>
        <end position="52"/>
    </location>
</feature>
<dbReference type="RefSeq" id="WP_213168660.1">
    <property type="nucleotide sequence ID" value="NZ_CP058559.1"/>
</dbReference>